<keyword evidence="4" id="KW-0694">RNA-binding</keyword>
<comment type="similarity">
    <text evidence="1 5">Belongs to the pseudouridine synthase RluA family.</text>
</comment>
<dbReference type="HOGENOM" id="CLU_016902_4_4_12"/>
<dbReference type="PANTHER" id="PTHR21600:SF44">
    <property type="entry name" value="RIBOSOMAL LARGE SUBUNIT PSEUDOURIDINE SYNTHASE D"/>
    <property type="match status" value="1"/>
</dbReference>
<organism evidence="7 8">
    <name type="scientific">Treponema brennaborense (strain DSM 12168 / CIP 105900 / DD5/3)</name>
    <dbReference type="NCBI Taxonomy" id="906968"/>
    <lineage>
        <taxon>Bacteria</taxon>
        <taxon>Pseudomonadati</taxon>
        <taxon>Spirochaetota</taxon>
        <taxon>Spirochaetia</taxon>
        <taxon>Spirochaetales</taxon>
        <taxon>Treponemataceae</taxon>
        <taxon>Treponema</taxon>
    </lineage>
</organism>
<dbReference type="STRING" id="906968.Trebr_1302"/>
<dbReference type="EC" id="5.4.99.-" evidence="5"/>
<reference evidence="8" key="1">
    <citation type="submission" date="2011-04" db="EMBL/GenBank/DDBJ databases">
        <title>The complete genome of Treponema brennaborense DSM 12168.</title>
        <authorList>
            <person name="Lucas S."/>
            <person name="Han J."/>
            <person name="Lapidus A."/>
            <person name="Bruce D."/>
            <person name="Goodwin L."/>
            <person name="Pitluck S."/>
            <person name="Peters L."/>
            <person name="Kyrpides N."/>
            <person name="Mavromatis K."/>
            <person name="Ivanova N."/>
            <person name="Mikhailova N."/>
            <person name="Pagani I."/>
            <person name="Teshima H."/>
            <person name="Detter J.C."/>
            <person name="Tapia R."/>
            <person name="Han C."/>
            <person name="Land M."/>
            <person name="Hauser L."/>
            <person name="Markowitz V."/>
            <person name="Cheng J.-F."/>
            <person name="Hugenholtz P."/>
            <person name="Woyke T."/>
            <person name="Wu D."/>
            <person name="Gronow S."/>
            <person name="Wellnitz S."/>
            <person name="Brambilla E."/>
            <person name="Klenk H.-P."/>
            <person name="Eisen J.A."/>
        </authorList>
    </citation>
    <scope>NUCLEOTIDE SEQUENCE [LARGE SCALE GENOMIC DNA]</scope>
    <source>
        <strain evidence="8">DSM 12168 / CIP 105900 / DD5/3</strain>
    </source>
</reference>
<dbReference type="GO" id="GO:0140098">
    <property type="term" value="F:catalytic activity, acting on RNA"/>
    <property type="evidence" value="ECO:0007669"/>
    <property type="project" value="UniProtKB-ARBA"/>
</dbReference>
<evidence type="ECO:0000256" key="4">
    <source>
        <dbReference type="PROSITE-ProRule" id="PRU00182"/>
    </source>
</evidence>
<feature type="active site" evidence="3">
    <location>
        <position position="142"/>
    </location>
</feature>
<evidence type="ECO:0000256" key="2">
    <source>
        <dbReference type="ARBA" id="ARBA00023235"/>
    </source>
</evidence>
<evidence type="ECO:0000256" key="5">
    <source>
        <dbReference type="RuleBase" id="RU362028"/>
    </source>
</evidence>
<dbReference type="GO" id="GO:0003723">
    <property type="term" value="F:RNA binding"/>
    <property type="evidence" value="ECO:0007669"/>
    <property type="project" value="UniProtKB-KW"/>
</dbReference>
<keyword evidence="2 5" id="KW-0413">Isomerase</keyword>
<sequence>MPTFSVTVPAASAAERLDKYLISCESVQQQCAGLNRSKLKAIATGITVNGRDAKLSTKIRPGDSIVVDWADNIPDHIDPEDIPLDIIYEDGNVAVVNKKQGMVTHPALGNWSGTLVNALLFHWNRESVAQTARRPGIVHRLDKDTSGLIITGKNRESEEWLQAQFRDRRVKKEYIAIVAGRPPHASGTIKTQIIRDPRNRKRFKAETGTENGKFAHTQYRCIACYGSFSLMRLQLKTGRTHQIRVHMKYLGCPILGDPLYGNKTQLFPDATLMLHSRLLSIRLPGQAAFSEFKAPVPRRFKKVLKTLHGKYLKCTITR</sequence>
<accession>F4LM50</accession>
<dbReference type="SUPFAM" id="SSF55120">
    <property type="entry name" value="Pseudouridine synthase"/>
    <property type="match status" value="1"/>
</dbReference>
<dbReference type="KEGG" id="tbe:Trebr_1302"/>
<dbReference type="Gene3D" id="3.10.290.10">
    <property type="entry name" value="RNA-binding S4 domain"/>
    <property type="match status" value="1"/>
</dbReference>
<comment type="catalytic activity">
    <reaction evidence="5">
        <text>a uridine in RNA = a pseudouridine in RNA</text>
        <dbReference type="Rhea" id="RHEA:48348"/>
        <dbReference type="Rhea" id="RHEA-COMP:12068"/>
        <dbReference type="Rhea" id="RHEA-COMP:12069"/>
        <dbReference type="ChEBI" id="CHEBI:65314"/>
        <dbReference type="ChEBI" id="CHEBI:65315"/>
    </reaction>
</comment>
<dbReference type="InterPro" id="IPR020103">
    <property type="entry name" value="PsdUridine_synth_cat_dom_sf"/>
</dbReference>
<evidence type="ECO:0000313" key="8">
    <source>
        <dbReference type="Proteomes" id="UP000006546"/>
    </source>
</evidence>
<gene>
    <name evidence="7" type="ordered locus">Trebr_1302</name>
</gene>
<comment type="function">
    <text evidence="5">Responsible for synthesis of pseudouridine from uracil.</text>
</comment>
<dbReference type="GO" id="GO:0000455">
    <property type="term" value="P:enzyme-directed rRNA pseudouridine synthesis"/>
    <property type="evidence" value="ECO:0007669"/>
    <property type="project" value="TreeGrafter"/>
</dbReference>
<dbReference type="PROSITE" id="PS50889">
    <property type="entry name" value="S4"/>
    <property type="match status" value="1"/>
</dbReference>
<name>F4LM50_TREBD</name>
<dbReference type="InterPro" id="IPR050188">
    <property type="entry name" value="RluA_PseudoU_synthase"/>
</dbReference>
<dbReference type="RefSeq" id="WP_013758436.1">
    <property type="nucleotide sequence ID" value="NC_015500.1"/>
</dbReference>
<dbReference type="PANTHER" id="PTHR21600">
    <property type="entry name" value="MITOCHONDRIAL RNA PSEUDOURIDINE SYNTHASE"/>
    <property type="match status" value="1"/>
</dbReference>
<evidence type="ECO:0000259" key="6">
    <source>
        <dbReference type="Pfam" id="PF00849"/>
    </source>
</evidence>
<dbReference type="NCBIfam" id="TIGR00005">
    <property type="entry name" value="rluA_subfam"/>
    <property type="match status" value="1"/>
</dbReference>
<dbReference type="InterPro" id="IPR006225">
    <property type="entry name" value="PsdUridine_synth_RluC/D"/>
</dbReference>
<feature type="domain" description="Pseudouridine synthase RsuA/RluA-like" evidence="6">
    <location>
        <begin position="92"/>
        <end position="248"/>
    </location>
</feature>
<dbReference type="eggNOG" id="COG0564">
    <property type="taxonomic scope" value="Bacteria"/>
</dbReference>
<evidence type="ECO:0000256" key="1">
    <source>
        <dbReference type="ARBA" id="ARBA00010876"/>
    </source>
</evidence>
<dbReference type="CDD" id="cd02869">
    <property type="entry name" value="PseudoU_synth_RluA_like"/>
    <property type="match status" value="1"/>
</dbReference>
<evidence type="ECO:0000313" key="7">
    <source>
        <dbReference type="EMBL" id="AEE16729.1"/>
    </source>
</evidence>
<dbReference type="InterPro" id="IPR006145">
    <property type="entry name" value="PsdUridine_synth_RsuA/RluA"/>
</dbReference>
<dbReference type="Proteomes" id="UP000006546">
    <property type="component" value="Chromosome"/>
</dbReference>
<proteinExistence type="inferred from homology"/>
<dbReference type="InterPro" id="IPR036986">
    <property type="entry name" value="S4_RNA-bd_sf"/>
</dbReference>
<dbReference type="AlphaFoldDB" id="F4LM50"/>
<protein>
    <recommendedName>
        <fullName evidence="5">Pseudouridine synthase</fullName>
        <ecNumber evidence="5">5.4.99.-</ecNumber>
    </recommendedName>
</protein>
<dbReference type="EMBL" id="CP002696">
    <property type="protein sequence ID" value="AEE16729.1"/>
    <property type="molecule type" value="Genomic_DNA"/>
</dbReference>
<dbReference type="Gene3D" id="3.30.2350.10">
    <property type="entry name" value="Pseudouridine synthase"/>
    <property type="match status" value="1"/>
</dbReference>
<dbReference type="GO" id="GO:0009982">
    <property type="term" value="F:pseudouridine synthase activity"/>
    <property type="evidence" value="ECO:0007669"/>
    <property type="project" value="InterPro"/>
</dbReference>
<keyword evidence="8" id="KW-1185">Reference proteome</keyword>
<evidence type="ECO:0000256" key="3">
    <source>
        <dbReference type="PIRSR" id="PIRSR606225-1"/>
    </source>
</evidence>
<dbReference type="Pfam" id="PF00849">
    <property type="entry name" value="PseudoU_synth_2"/>
    <property type="match status" value="1"/>
</dbReference>
<dbReference type="OrthoDB" id="305739at2"/>